<evidence type="ECO:0000313" key="1">
    <source>
        <dbReference type="EMBL" id="KAK9148564.1"/>
    </source>
</evidence>
<name>A0AAP0KBL9_9MAGN</name>
<dbReference type="EMBL" id="JBBNAG010000003">
    <property type="protein sequence ID" value="KAK9148564.1"/>
    <property type="molecule type" value="Genomic_DNA"/>
</dbReference>
<dbReference type="Proteomes" id="UP001419268">
    <property type="component" value="Unassembled WGS sequence"/>
</dbReference>
<evidence type="ECO:0000313" key="2">
    <source>
        <dbReference type="Proteomes" id="UP001419268"/>
    </source>
</evidence>
<dbReference type="AlphaFoldDB" id="A0AAP0KBL9"/>
<comment type="caution">
    <text evidence="1">The sequence shown here is derived from an EMBL/GenBank/DDBJ whole genome shotgun (WGS) entry which is preliminary data.</text>
</comment>
<gene>
    <name evidence="1" type="ORF">Scep_007321</name>
</gene>
<protein>
    <submittedName>
        <fullName evidence="1">Uncharacterized protein</fullName>
    </submittedName>
</protein>
<accession>A0AAP0KBL9</accession>
<proteinExistence type="predicted"/>
<keyword evidence="2" id="KW-1185">Reference proteome</keyword>
<sequence length="68" mass="7914">MEELSQTHETLINENAFNLQALKPVKDRVYELGLKGHIGVRLFRGSAYRPYENDLVDRGFKRVHKALM</sequence>
<reference evidence="1 2" key="1">
    <citation type="submission" date="2024-01" db="EMBL/GenBank/DDBJ databases">
        <title>Genome assemblies of Stephania.</title>
        <authorList>
            <person name="Yang L."/>
        </authorList>
    </citation>
    <scope>NUCLEOTIDE SEQUENCE [LARGE SCALE GENOMIC DNA]</scope>
    <source>
        <strain evidence="1">JXDWG</strain>
        <tissue evidence="1">Leaf</tissue>
    </source>
</reference>
<organism evidence="1 2">
    <name type="scientific">Stephania cephalantha</name>
    <dbReference type="NCBI Taxonomy" id="152367"/>
    <lineage>
        <taxon>Eukaryota</taxon>
        <taxon>Viridiplantae</taxon>
        <taxon>Streptophyta</taxon>
        <taxon>Embryophyta</taxon>
        <taxon>Tracheophyta</taxon>
        <taxon>Spermatophyta</taxon>
        <taxon>Magnoliopsida</taxon>
        <taxon>Ranunculales</taxon>
        <taxon>Menispermaceae</taxon>
        <taxon>Menispermoideae</taxon>
        <taxon>Cissampelideae</taxon>
        <taxon>Stephania</taxon>
    </lineage>
</organism>